<dbReference type="EMBL" id="OV170225">
    <property type="protein sequence ID" value="CAH0725738.1"/>
    <property type="molecule type" value="Genomic_DNA"/>
</dbReference>
<reference evidence="1" key="1">
    <citation type="submission" date="2021-12" db="EMBL/GenBank/DDBJ databases">
        <authorList>
            <person name="Martin H S."/>
        </authorList>
    </citation>
    <scope>NUCLEOTIDE SEQUENCE</scope>
</reference>
<organism evidence="1 2">
    <name type="scientific">Brenthis ino</name>
    <name type="common">lesser marbled fritillary</name>
    <dbReference type="NCBI Taxonomy" id="405034"/>
    <lineage>
        <taxon>Eukaryota</taxon>
        <taxon>Metazoa</taxon>
        <taxon>Ecdysozoa</taxon>
        <taxon>Arthropoda</taxon>
        <taxon>Hexapoda</taxon>
        <taxon>Insecta</taxon>
        <taxon>Pterygota</taxon>
        <taxon>Neoptera</taxon>
        <taxon>Endopterygota</taxon>
        <taxon>Lepidoptera</taxon>
        <taxon>Glossata</taxon>
        <taxon>Ditrysia</taxon>
        <taxon>Papilionoidea</taxon>
        <taxon>Nymphalidae</taxon>
        <taxon>Heliconiinae</taxon>
        <taxon>Argynnini</taxon>
        <taxon>Brenthis</taxon>
    </lineage>
</organism>
<gene>
    <name evidence="1" type="ORF">BINO364_LOCUS11291</name>
</gene>
<protein>
    <submittedName>
        <fullName evidence="1">Uncharacterized protein</fullName>
    </submittedName>
</protein>
<proteinExistence type="predicted"/>
<dbReference type="AlphaFoldDB" id="A0A8J9VNG2"/>
<accession>A0A8J9VNG2</accession>
<evidence type="ECO:0000313" key="2">
    <source>
        <dbReference type="Proteomes" id="UP000838878"/>
    </source>
</evidence>
<keyword evidence="2" id="KW-1185">Reference proteome</keyword>
<evidence type="ECO:0000313" key="1">
    <source>
        <dbReference type="EMBL" id="CAH0725738.1"/>
    </source>
</evidence>
<dbReference type="OrthoDB" id="7444286at2759"/>
<sequence length="152" mass="17385">MRWQACSPDNLALLVLNEQFSFHKHEKNTEYLINRVRYGAVGNLDKRIRDPSCRYYGWGSRRNDDLGTVLVCSGYVQGMMTSRLIDRPCGVGFIDLSHYIKFITCGVDDSRDVIDHEDFMTFDFNTEPGVRMMTAPSLITTSTRNVTSDISK</sequence>
<dbReference type="Proteomes" id="UP000838878">
    <property type="component" value="Chromosome 5"/>
</dbReference>
<feature type="non-terminal residue" evidence="1">
    <location>
        <position position="152"/>
    </location>
</feature>
<name>A0A8J9VNG2_9NEOP</name>